<organism evidence="1 2">
    <name type="scientific">Acetobacter suratthaniensis</name>
    <dbReference type="NCBI Taxonomy" id="1502841"/>
    <lineage>
        <taxon>Bacteria</taxon>
        <taxon>Pseudomonadati</taxon>
        <taxon>Pseudomonadota</taxon>
        <taxon>Alphaproteobacteria</taxon>
        <taxon>Acetobacterales</taxon>
        <taxon>Acetobacteraceae</taxon>
        <taxon>Acetobacter</taxon>
    </lineage>
</organism>
<dbReference type="RefSeq" id="WP_207854032.1">
    <property type="nucleotide sequence ID" value="NZ_JAFVMG010000005.1"/>
</dbReference>
<evidence type="ECO:0000313" key="2">
    <source>
        <dbReference type="Proteomes" id="UP000664399"/>
    </source>
</evidence>
<dbReference type="Proteomes" id="UP000664399">
    <property type="component" value="Unassembled WGS sequence"/>
</dbReference>
<dbReference type="EMBL" id="JAFVMG010000005">
    <property type="protein sequence ID" value="MBO1328189.1"/>
    <property type="molecule type" value="Genomic_DNA"/>
</dbReference>
<comment type="caution">
    <text evidence="1">The sequence shown here is derived from an EMBL/GenBank/DDBJ whole genome shotgun (WGS) entry which is preliminary data.</text>
</comment>
<reference evidence="1 2" key="1">
    <citation type="submission" date="2021-03" db="EMBL/GenBank/DDBJ databases">
        <title>The complete genome sequence of Acetobacter suratthaniensis TBRC 1719.</title>
        <authorList>
            <person name="Charoenyingcharoen P."/>
            <person name="Yukphan P."/>
        </authorList>
    </citation>
    <scope>NUCLEOTIDE SEQUENCE [LARGE SCALE GENOMIC DNA]</scope>
    <source>
        <strain evidence="1 2">TBRC 1719</strain>
    </source>
</reference>
<evidence type="ECO:0000313" key="1">
    <source>
        <dbReference type="EMBL" id="MBO1328189.1"/>
    </source>
</evidence>
<keyword evidence="2" id="KW-1185">Reference proteome</keyword>
<proteinExistence type="predicted"/>
<accession>A0ABS3LLE8</accession>
<protein>
    <submittedName>
        <fullName evidence="1">Uncharacterized protein</fullName>
    </submittedName>
</protein>
<name>A0ABS3LLE8_9PROT</name>
<sequence>MRPLQHKLSGLALAALVLAPVATPVATRAQEAITRQKLNIYAGPLFRDFLGCINCDMYEPTSVWNDYSSFGWGNSYTDMSHFHIYYESHGIYSACDPFATKPPHILDPQNRLHNTLNVSKTQTLSVCGPHGDKALCNKLSSMCEQRHNPTLE</sequence>
<gene>
    <name evidence="1" type="ORF">J2D75_06830</name>
</gene>